<sequence>MKLYIIAQNVAAHLEFDRGKRDEQTVSITELNRTIREKSRVEEKLKAARGSLLPLRKIKKNLELSSADRLAGQRVEGYLHLIDKVGEKYPSLDWSFLDDDAKETQAGQGEGSSIEVVAPKTTRLLEVPTQLFKMSAQLGRLG</sequence>
<gene>
    <name evidence="1" type="ORF">ALMOND_2B002425</name>
</gene>
<proteinExistence type="predicted"/>
<organism evidence="1 2">
    <name type="scientific">Prunus dulcis</name>
    <name type="common">Almond</name>
    <name type="synonym">Amygdalus dulcis</name>
    <dbReference type="NCBI Taxonomy" id="3755"/>
    <lineage>
        <taxon>Eukaryota</taxon>
        <taxon>Viridiplantae</taxon>
        <taxon>Streptophyta</taxon>
        <taxon>Embryophyta</taxon>
        <taxon>Tracheophyta</taxon>
        <taxon>Spermatophyta</taxon>
        <taxon>Magnoliopsida</taxon>
        <taxon>eudicotyledons</taxon>
        <taxon>Gunneridae</taxon>
        <taxon>Pentapetalae</taxon>
        <taxon>rosids</taxon>
        <taxon>fabids</taxon>
        <taxon>Rosales</taxon>
        <taxon>Rosaceae</taxon>
        <taxon>Amygdaloideae</taxon>
        <taxon>Amygdaleae</taxon>
        <taxon>Prunus</taxon>
    </lineage>
</organism>
<dbReference type="GO" id="GO:0016874">
    <property type="term" value="F:ligase activity"/>
    <property type="evidence" value="ECO:0007669"/>
    <property type="project" value="UniProtKB-KW"/>
</dbReference>
<dbReference type="EMBL" id="CABIKO010000457">
    <property type="protein sequence ID" value="VVA36523.1"/>
    <property type="molecule type" value="Genomic_DNA"/>
</dbReference>
<evidence type="ECO:0000313" key="2">
    <source>
        <dbReference type="Proteomes" id="UP000327085"/>
    </source>
</evidence>
<protein>
    <submittedName>
        <fullName evidence="1">PREDICTED: E3 ubiquitin-ligase</fullName>
    </submittedName>
</protein>
<keyword evidence="1" id="KW-0436">Ligase</keyword>
<dbReference type="InParanoid" id="A0A5E4GA38"/>
<reference evidence="2" key="1">
    <citation type="journal article" date="2020" name="Plant J.">
        <title>Transposons played a major role in the diversification between the closely related almond and peach genomes: results from the almond genome sequence.</title>
        <authorList>
            <person name="Alioto T."/>
            <person name="Alexiou K.G."/>
            <person name="Bardil A."/>
            <person name="Barteri F."/>
            <person name="Castanera R."/>
            <person name="Cruz F."/>
            <person name="Dhingra A."/>
            <person name="Duval H."/>
            <person name="Fernandez I Marti A."/>
            <person name="Frias L."/>
            <person name="Galan B."/>
            <person name="Garcia J.L."/>
            <person name="Howad W."/>
            <person name="Gomez-Garrido J."/>
            <person name="Gut M."/>
            <person name="Julca I."/>
            <person name="Morata J."/>
            <person name="Puigdomenech P."/>
            <person name="Ribeca P."/>
            <person name="Rubio Cabetas M.J."/>
            <person name="Vlasova A."/>
            <person name="Wirthensohn M."/>
            <person name="Garcia-Mas J."/>
            <person name="Gabaldon T."/>
            <person name="Casacuberta J.M."/>
            <person name="Arus P."/>
        </authorList>
    </citation>
    <scope>NUCLEOTIDE SEQUENCE [LARGE SCALE GENOMIC DNA]</scope>
    <source>
        <strain evidence="2">cv. Texas</strain>
    </source>
</reference>
<accession>A0A5E4GA38</accession>
<name>A0A5E4GA38_PRUDU</name>
<evidence type="ECO:0000313" key="1">
    <source>
        <dbReference type="EMBL" id="VVA36523.1"/>
    </source>
</evidence>
<dbReference type="AlphaFoldDB" id="A0A5E4GA38"/>
<dbReference type="Proteomes" id="UP000327085">
    <property type="component" value="Chromosome 4"/>
</dbReference>
<dbReference type="Gramene" id="VVA36523">
    <property type="protein sequence ID" value="VVA36523"/>
    <property type="gene ID" value="Prudul26B002425"/>
</dbReference>